<gene>
    <name evidence="4" type="ORF">EV139_1771</name>
</gene>
<dbReference type="SUPFAM" id="SSF55961">
    <property type="entry name" value="Bet v1-like"/>
    <property type="match status" value="1"/>
</dbReference>
<proteinExistence type="inferred from homology"/>
<dbReference type="InterPro" id="IPR013538">
    <property type="entry name" value="ASHA1/2-like_C"/>
</dbReference>
<dbReference type="AlphaFoldDB" id="A0A4Q7TYY5"/>
<dbReference type="Proteomes" id="UP000291832">
    <property type="component" value="Unassembled WGS sequence"/>
</dbReference>
<accession>A0A4Q7TYY5</accession>
<evidence type="ECO:0000256" key="2">
    <source>
        <dbReference type="SAM" id="MobiDB-lite"/>
    </source>
</evidence>
<feature type="compositionally biased region" description="Basic and acidic residues" evidence="2">
    <location>
        <begin position="303"/>
        <end position="316"/>
    </location>
</feature>
<dbReference type="EMBL" id="SHKI01000004">
    <property type="protein sequence ID" value="RZT66335.1"/>
    <property type="molecule type" value="Genomic_DNA"/>
</dbReference>
<feature type="domain" description="Activator of Hsp90 ATPase homologue 1/2-like C-terminal" evidence="3">
    <location>
        <begin position="15"/>
        <end position="137"/>
    </location>
</feature>
<reference evidence="4 5" key="1">
    <citation type="journal article" date="2015" name="Stand. Genomic Sci.">
        <title>Genomic Encyclopedia of Bacterial and Archaeal Type Strains, Phase III: the genomes of soil and plant-associated and newly described type strains.</title>
        <authorList>
            <person name="Whitman W.B."/>
            <person name="Woyke T."/>
            <person name="Klenk H.P."/>
            <person name="Zhou Y."/>
            <person name="Lilburn T.G."/>
            <person name="Beck B.J."/>
            <person name="De Vos P."/>
            <person name="Vandamme P."/>
            <person name="Eisen J.A."/>
            <person name="Garrity G."/>
            <person name="Hugenholtz P."/>
            <person name="Kyrpides N.C."/>
        </authorList>
    </citation>
    <scope>NUCLEOTIDE SEQUENCE [LARGE SCALE GENOMIC DNA]</scope>
    <source>
        <strain evidence="4 5">RF6</strain>
    </source>
</reference>
<sequence length="316" mass="32469">MIPLGPVVARSRLRAARTAAWAFLANSDYRAQWWPELRLEPQVGGEISERWTEDTEEESVSRDASGTVDVWVEGHAIGFTWREAGDLRDTAVLLTLRSQGAETGITVTETGFDALPDSAERAAASQDGWQVLLRDLSGAIDRAVEDGWLEAVPVAAAASDAAPTDSVSPAQEEGADVADAGAEADAADEADQAGAAGAEDADDAGVADADAAAPLDADTAPIHAVTVATEPADAESPDAELSDPEPGEAAPGDAEPGDAEPADAESTDTEPGDAEPTDAEAAGAEPEEAAAESSPTGDPDFDALIRGDFAEPDRRD</sequence>
<feature type="compositionally biased region" description="Acidic residues" evidence="2">
    <location>
        <begin position="232"/>
        <end position="246"/>
    </location>
</feature>
<evidence type="ECO:0000313" key="4">
    <source>
        <dbReference type="EMBL" id="RZT66335.1"/>
    </source>
</evidence>
<feature type="compositionally biased region" description="Low complexity" evidence="2">
    <location>
        <begin position="159"/>
        <end position="184"/>
    </location>
</feature>
<comment type="similarity">
    <text evidence="1">Belongs to the AHA1 family.</text>
</comment>
<protein>
    <submittedName>
        <fullName evidence="4">Activator of Hsp90 ATPase-like protein</fullName>
    </submittedName>
</protein>
<evidence type="ECO:0000256" key="1">
    <source>
        <dbReference type="ARBA" id="ARBA00006817"/>
    </source>
</evidence>
<keyword evidence="5" id="KW-1185">Reference proteome</keyword>
<comment type="caution">
    <text evidence="4">The sequence shown here is derived from an EMBL/GenBank/DDBJ whole genome shotgun (WGS) entry which is preliminary data.</text>
</comment>
<dbReference type="InterPro" id="IPR023393">
    <property type="entry name" value="START-like_dom_sf"/>
</dbReference>
<feature type="compositionally biased region" description="Acidic residues" evidence="2">
    <location>
        <begin position="255"/>
        <end position="278"/>
    </location>
</feature>
<dbReference type="CDD" id="cd07814">
    <property type="entry name" value="SRPBCC_CalC_Aha1-like"/>
    <property type="match status" value="1"/>
</dbReference>
<evidence type="ECO:0000259" key="3">
    <source>
        <dbReference type="Pfam" id="PF08327"/>
    </source>
</evidence>
<dbReference type="Pfam" id="PF08327">
    <property type="entry name" value="AHSA1"/>
    <property type="match status" value="1"/>
</dbReference>
<dbReference type="Gene3D" id="3.30.530.20">
    <property type="match status" value="1"/>
</dbReference>
<name>A0A4Q7TYY5_9MICO</name>
<evidence type="ECO:0000313" key="5">
    <source>
        <dbReference type="Proteomes" id="UP000291832"/>
    </source>
</evidence>
<dbReference type="RefSeq" id="WP_198677506.1">
    <property type="nucleotide sequence ID" value="NZ_QYAG01000001.1"/>
</dbReference>
<feature type="region of interest" description="Disordered" evidence="2">
    <location>
        <begin position="229"/>
        <end position="316"/>
    </location>
</feature>
<feature type="region of interest" description="Disordered" evidence="2">
    <location>
        <begin position="159"/>
        <end position="205"/>
    </location>
</feature>
<organism evidence="4 5">
    <name type="scientific">Leucobacter luti</name>
    <dbReference type="NCBI Taxonomy" id="340320"/>
    <lineage>
        <taxon>Bacteria</taxon>
        <taxon>Bacillati</taxon>
        <taxon>Actinomycetota</taxon>
        <taxon>Actinomycetes</taxon>
        <taxon>Micrococcales</taxon>
        <taxon>Microbacteriaceae</taxon>
        <taxon>Leucobacter</taxon>
    </lineage>
</organism>